<gene>
    <name evidence="2" type="ORF">H4219_003734</name>
</gene>
<accession>A0A9W8DS84</accession>
<dbReference type="Proteomes" id="UP001150538">
    <property type="component" value="Unassembled WGS sequence"/>
</dbReference>
<feature type="region of interest" description="Disordered" evidence="1">
    <location>
        <begin position="293"/>
        <end position="328"/>
    </location>
</feature>
<evidence type="ECO:0000313" key="3">
    <source>
        <dbReference type="Proteomes" id="UP001150538"/>
    </source>
</evidence>
<dbReference type="AlphaFoldDB" id="A0A9W8DS84"/>
<keyword evidence="3" id="KW-1185">Reference proteome</keyword>
<sequence>MVSSSGQDSGNTRAVVASATPSGIGHLYTPQLTLTKGEGQDARDELTSLSATFMDMLNLHGRFKGNELSSILEDISFIARIPGEKAGTESFAYPEHKFVMYDLAVEFLGRATLLIKEIVSEIDSNVNTQLGILSSSSFAINTVNNSNMRSKCLHVLVYMYYCAETSINNLMVFGSNACPVSVQYPSELSSSLSSGKSSTKTKTKTQNIDFYSLVLSHLSAYRYIVADVLPASHDMCFSGTDTYPQITTTSPLNKAIEEVKTIVDYYRTLVDSNNQDVMEITNTKLDIDLEFSTSTKAVPSSEQESGNRPNPSAPRVIPVDGKKKGQKA</sequence>
<reference evidence="2" key="1">
    <citation type="submission" date="2022-07" db="EMBL/GenBank/DDBJ databases">
        <title>Phylogenomic reconstructions and comparative analyses of Kickxellomycotina fungi.</title>
        <authorList>
            <person name="Reynolds N.K."/>
            <person name="Stajich J.E."/>
            <person name="Barry K."/>
            <person name="Grigoriev I.V."/>
            <person name="Crous P."/>
            <person name="Smith M.E."/>
        </authorList>
    </citation>
    <scope>NUCLEOTIDE SEQUENCE</scope>
    <source>
        <strain evidence="2">NBRC 100468</strain>
    </source>
</reference>
<protein>
    <submittedName>
        <fullName evidence="2">Uncharacterized protein</fullName>
    </submittedName>
</protein>
<feature type="compositionally biased region" description="Polar residues" evidence="1">
    <location>
        <begin position="293"/>
        <end position="310"/>
    </location>
</feature>
<comment type="caution">
    <text evidence="2">The sequence shown here is derived from an EMBL/GenBank/DDBJ whole genome shotgun (WGS) entry which is preliminary data.</text>
</comment>
<organism evidence="2 3">
    <name type="scientific">Mycoemilia scoparia</name>
    <dbReference type="NCBI Taxonomy" id="417184"/>
    <lineage>
        <taxon>Eukaryota</taxon>
        <taxon>Fungi</taxon>
        <taxon>Fungi incertae sedis</taxon>
        <taxon>Zoopagomycota</taxon>
        <taxon>Kickxellomycotina</taxon>
        <taxon>Kickxellomycetes</taxon>
        <taxon>Kickxellales</taxon>
        <taxon>Kickxellaceae</taxon>
        <taxon>Mycoemilia</taxon>
    </lineage>
</organism>
<proteinExistence type="predicted"/>
<evidence type="ECO:0000256" key="1">
    <source>
        <dbReference type="SAM" id="MobiDB-lite"/>
    </source>
</evidence>
<name>A0A9W8DS84_9FUNG</name>
<evidence type="ECO:0000313" key="2">
    <source>
        <dbReference type="EMBL" id="KAJ1916519.1"/>
    </source>
</evidence>
<dbReference type="EMBL" id="JANBPU010000100">
    <property type="protein sequence ID" value="KAJ1916519.1"/>
    <property type="molecule type" value="Genomic_DNA"/>
</dbReference>